<keyword evidence="12" id="KW-1185">Reference proteome</keyword>
<dbReference type="GO" id="GO:0008984">
    <property type="term" value="F:protein-glutamate methylesterase activity"/>
    <property type="evidence" value="ECO:0007669"/>
    <property type="project" value="UniProtKB-UniRule"/>
</dbReference>
<dbReference type="InterPro" id="IPR000673">
    <property type="entry name" value="Sig_transdc_resp-reg_Me-estase"/>
</dbReference>
<dbReference type="AlphaFoldDB" id="A0A919MMA5"/>
<dbReference type="CDD" id="cd16432">
    <property type="entry name" value="CheB_Rec"/>
    <property type="match status" value="1"/>
</dbReference>
<dbReference type="PANTHER" id="PTHR42872">
    <property type="entry name" value="PROTEIN-GLUTAMATE METHYLESTERASE/PROTEIN-GLUTAMINE GLUTAMINASE"/>
    <property type="match status" value="1"/>
</dbReference>
<feature type="domain" description="Response regulatory" evidence="9">
    <location>
        <begin position="3"/>
        <end position="121"/>
    </location>
</feature>
<comment type="similarity">
    <text evidence="5">Belongs to the CheB family.</text>
</comment>
<evidence type="ECO:0000256" key="1">
    <source>
        <dbReference type="ARBA" id="ARBA00022490"/>
    </source>
</evidence>
<proteinExistence type="inferred from homology"/>
<dbReference type="GO" id="GO:0006935">
    <property type="term" value="P:chemotaxis"/>
    <property type="evidence" value="ECO:0007669"/>
    <property type="project" value="UniProtKB-UniRule"/>
</dbReference>
<dbReference type="RefSeq" id="WP_203770109.1">
    <property type="nucleotide sequence ID" value="NZ_BAAAYJ010000007.1"/>
</dbReference>
<dbReference type="Gene3D" id="3.40.50.2300">
    <property type="match status" value="1"/>
</dbReference>
<comment type="function">
    <text evidence="5">Involved in chemotaxis. Part of a chemotaxis signal transduction system that modulates chemotaxis in response to various stimuli. Catalyzes the demethylation of specific methylglutamate residues introduced into the chemoreceptors (methyl-accepting chemotaxis proteins or MCP) by CheR. Also mediates the irreversible deamidation of specific glutamine residues to glutamic acid.</text>
</comment>
<dbReference type="EC" id="3.5.1.44" evidence="5"/>
<keyword evidence="2 5" id="KW-0145">Chemotaxis</keyword>
<dbReference type="CDD" id="cd17541">
    <property type="entry name" value="REC_CheB-like"/>
    <property type="match status" value="1"/>
</dbReference>
<feature type="active site" evidence="5 6">
    <location>
        <position position="208"/>
    </location>
</feature>
<evidence type="ECO:0000256" key="7">
    <source>
        <dbReference type="PROSITE-ProRule" id="PRU00169"/>
    </source>
</evidence>
<reference evidence="11" key="1">
    <citation type="submission" date="2021-01" db="EMBL/GenBank/DDBJ databases">
        <title>Whole genome shotgun sequence of Actinoplanes nipponensis NBRC 14063.</title>
        <authorList>
            <person name="Komaki H."/>
            <person name="Tamura T."/>
        </authorList>
    </citation>
    <scope>NUCLEOTIDE SEQUENCE</scope>
    <source>
        <strain evidence="11">NBRC 14063</strain>
    </source>
</reference>
<dbReference type="Pfam" id="PF01339">
    <property type="entry name" value="CheB_methylest"/>
    <property type="match status" value="1"/>
</dbReference>
<keyword evidence="3 5" id="KW-0378">Hydrolase</keyword>
<feature type="domain" description="CheB-type methylesterase" evidence="10">
    <location>
        <begin position="196"/>
        <end position="389"/>
    </location>
</feature>
<dbReference type="PANTHER" id="PTHR42872:SF6">
    <property type="entry name" value="PROTEIN-GLUTAMATE METHYLESTERASE_PROTEIN-GLUTAMINE GLUTAMINASE"/>
    <property type="match status" value="1"/>
</dbReference>
<dbReference type="GO" id="GO:0050568">
    <property type="term" value="F:protein-glutamine glutaminase activity"/>
    <property type="evidence" value="ECO:0007669"/>
    <property type="project" value="UniProtKB-UniRule"/>
</dbReference>
<feature type="compositionally biased region" description="Low complexity" evidence="8">
    <location>
        <begin position="156"/>
        <end position="165"/>
    </location>
</feature>
<evidence type="ECO:0000256" key="4">
    <source>
        <dbReference type="ARBA" id="ARBA00048267"/>
    </source>
</evidence>
<dbReference type="PROSITE" id="PS50110">
    <property type="entry name" value="RESPONSE_REGULATORY"/>
    <property type="match status" value="1"/>
</dbReference>
<evidence type="ECO:0000313" key="12">
    <source>
        <dbReference type="Proteomes" id="UP000647172"/>
    </source>
</evidence>
<feature type="region of interest" description="Disordered" evidence="8">
    <location>
        <begin position="130"/>
        <end position="192"/>
    </location>
</feature>
<dbReference type="EC" id="3.1.1.61" evidence="5"/>
<organism evidence="11 12">
    <name type="scientific">Actinoplanes nipponensis</name>
    <dbReference type="NCBI Taxonomy" id="135950"/>
    <lineage>
        <taxon>Bacteria</taxon>
        <taxon>Bacillati</taxon>
        <taxon>Actinomycetota</taxon>
        <taxon>Actinomycetes</taxon>
        <taxon>Micromonosporales</taxon>
        <taxon>Micromonosporaceae</taxon>
        <taxon>Actinoplanes</taxon>
    </lineage>
</organism>
<dbReference type="Pfam" id="PF00072">
    <property type="entry name" value="Response_reg"/>
    <property type="match status" value="1"/>
</dbReference>
<dbReference type="SUPFAM" id="SSF52738">
    <property type="entry name" value="Methylesterase CheB, C-terminal domain"/>
    <property type="match status" value="1"/>
</dbReference>
<dbReference type="HAMAP" id="MF_00099">
    <property type="entry name" value="CheB_chemtxs"/>
    <property type="match status" value="1"/>
</dbReference>
<dbReference type="InterPro" id="IPR035909">
    <property type="entry name" value="CheB_C"/>
</dbReference>
<protein>
    <recommendedName>
        <fullName evidence="5">Protein-glutamate methylesterase/protein-glutamine glutaminase</fullName>
        <ecNumber evidence="5">3.1.1.61</ecNumber>
        <ecNumber evidence="5">3.5.1.44</ecNumber>
    </recommendedName>
</protein>
<feature type="compositionally biased region" description="Low complexity" evidence="8">
    <location>
        <begin position="174"/>
        <end position="192"/>
    </location>
</feature>
<dbReference type="Proteomes" id="UP000647172">
    <property type="component" value="Unassembled WGS sequence"/>
</dbReference>
<feature type="active site" evidence="5 6">
    <location>
        <position position="331"/>
    </location>
</feature>
<evidence type="ECO:0000256" key="8">
    <source>
        <dbReference type="SAM" id="MobiDB-lite"/>
    </source>
</evidence>
<dbReference type="PIRSF" id="PIRSF000876">
    <property type="entry name" value="RR_chemtxs_CheB"/>
    <property type="match status" value="1"/>
</dbReference>
<evidence type="ECO:0000256" key="2">
    <source>
        <dbReference type="ARBA" id="ARBA00022500"/>
    </source>
</evidence>
<dbReference type="InterPro" id="IPR008248">
    <property type="entry name" value="CheB-like"/>
</dbReference>
<evidence type="ECO:0000313" key="11">
    <source>
        <dbReference type="EMBL" id="GIE50361.1"/>
    </source>
</evidence>
<dbReference type="InterPro" id="IPR011006">
    <property type="entry name" value="CheY-like_superfamily"/>
</dbReference>
<gene>
    <name evidence="5" type="primary">cheB</name>
    <name evidence="11" type="ORF">Ani05nite_38950</name>
</gene>
<feature type="active site" evidence="5 6">
    <location>
        <position position="235"/>
    </location>
</feature>
<comment type="caution">
    <text evidence="11">The sequence shown here is derived from an EMBL/GenBank/DDBJ whole genome shotgun (WGS) entry which is preliminary data.</text>
</comment>
<accession>A0A919MMA5</accession>
<comment type="catalytic activity">
    <reaction evidence="4 5">
        <text>[protein]-L-glutamate 5-O-methyl ester + H2O = L-glutamyl-[protein] + methanol + H(+)</text>
        <dbReference type="Rhea" id="RHEA:23236"/>
        <dbReference type="Rhea" id="RHEA-COMP:10208"/>
        <dbReference type="Rhea" id="RHEA-COMP:10311"/>
        <dbReference type="ChEBI" id="CHEBI:15377"/>
        <dbReference type="ChEBI" id="CHEBI:15378"/>
        <dbReference type="ChEBI" id="CHEBI:17790"/>
        <dbReference type="ChEBI" id="CHEBI:29973"/>
        <dbReference type="ChEBI" id="CHEBI:82795"/>
        <dbReference type="EC" id="3.1.1.61"/>
    </reaction>
</comment>
<evidence type="ECO:0000256" key="6">
    <source>
        <dbReference type="PROSITE-ProRule" id="PRU00050"/>
    </source>
</evidence>
<dbReference type="Gene3D" id="3.40.50.180">
    <property type="entry name" value="Methylesterase CheB, C-terminal domain"/>
    <property type="match status" value="1"/>
</dbReference>
<evidence type="ECO:0000259" key="9">
    <source>
        <dbReference type="PROSITE" id="PS50110"/>
    </source>
</evidence>
<keyword evidence="5 7" id="KW-0597">Phosphoprotein</keyword>
<name>A0A919MMA5_9ACTN</name>
<dbReference type="SUPFAM" id="SSF52172">
    <property type="entry name" value="CheY-like"/>
    <property type="match status" value="1"/>
</dbReference>
<feature type="modified residue" description="4-aspartylphosphate" evidence="5 7">
    <location>
        <position position="54"/>
    </location>
</feature>
<dbReference type="InterPro" id="IPR001789">
    <property type="entry name" value="Sig_transdc_resp-reg_receiver"/>
</dbReference>
<dbReference type="PROSITE" id="PS50122">
    <property type="entry name" value="CHEB"/>
    <property type="match status" value="1"/>
</dbReference>
<keyword evidence="1 5" id="KW-0963">Cytoplasm</keyword>
<comment type="PTM">
    <text evidence="5">Phosphorylated by CheA. Phosphorylation of the N-terminal regulatory domain activates the methylesterase activity.</text>
</comment>
<dbReference type="GO" id="GO:0000156">
    <property type="term" value="F:phosphorelay response regulator activity"/>
    <property type="evidence" value="ECO:0007669"/>
    <property type="project" value="InterPro"/>
</dbReference>
<feature type="compositionally biased region" description="Low complexity" evidence="8">
    <location>
        <begin position="133"/>
        <end position="148"/>
    </location>
</feature>
<dbReference type="GO" id="GO:0005737">
    <property type="term" value="C:cytoplasm"/>
    <property type="evidence" value="ECO:0007669"/>
    <property type="project" value="UniProtKB-SubCell"/>
</dbReference>
<dbReference type="EMBL" id="BOMQ01000047">
    <property type="protein sequence ID" value="GIE50361.1"/>
    <property type="molecule type" value="Genomic_DNA"/>
</dbReference>
<dbReference type="NCBIfam" id="NF001965">
    <property type="entry name" value="PRK00742.1"/>
    <property type="match status" value="1"/>
</dbReference>
<evidence type="ECO:0000256" key="3">
    <source>
        <dbReference type="ARBA" id="ARBA00022801"/>
    </source>
</evidence>
<evidence type="ECO:0000256" key="5">
    <source>
        <dbReference type="HAMAP-Rule" id="MF_00099"/>
    </source>
</evidence>
<sequence>MIKVLVVDDSVVVRRLIVDSLTGAQGIEVVGTAANGLLAQAKIDQLKPDVVTMDIEMPQMDGIAAVRELRKRHKQLPVIMFSTLSAAGASATLEALSAGATDYVTKPSNVGSIAESIAAVRDQLVPKIHALAGRRTPGTPTRPGSAPGRPGPVPGRPGLAPPAAGRPGGPVPGRPGLAPARPGAPVAAGPARRAGPLGRVDILAIGSSTGGPDALTKVLQALPADLPVPVVVTQHMPPVFTRMFAERLDRSTALHVVEATDGMELAPGTVYIAPGDRHLVLQRRSTATLTQLSGAPPENSCRPAVDVMFRSVAALYGASAFAAVLTGMGYDGRGGAKVLRDAGAAILAQDEASSVVWGMPGAVVGAGLADEVLPLDRIAGALMQRLQTGRVTRPAAVTR</sequence>
<evidence type="ECO:0000259" key="10">
    <source>
        <dbReference type="PROSITE" id="PS50122"/>
    </source>
</evidence>
<comment type="subcellular location">
    <subcellularLocation>
        <location evidence="5">Cytoplasm</location>
    </subcellularLocation>
</comment>
<comment type="domain">
    <text evidence="5">Contains a C-terminal catalytic domain, and an N-terminal region which modulates catalytic activity.</text>
</comment>
<comment type="catalytic activity">
    <reaction evidence="5">
        <text>L-glutaminyl-[protein] + H2O = L-glutamyl-[protein] + NH4(+)</text>
        <dbReference type="Rhea" id="RHEA:16441"/>
        <dbReference type="Rhea" id="RHEA-COMP:10207"/>
        <dbReference type="Rhea" id="RHEA-COMP:10208"/>
        <dbReference type="ChEBI" id="CHEBI:15377"/>
        <dbReference type="ChEBI" id="CHEBI:28938"/>
        <dbReference type="ChEBI" id="CHEBI:29973"/>
        <dbReference type="ChEBI" id="CHEBI:30011"/>
        <dbReference type="EC" id="3.5.1.44"/>
    </reaction>
</comment>
<dbReference type="SMART" id="SM00448">
    <property type="entry name" value="REC"/>
    <property type="match status" value="1"/>
</dbReference>